<dbReference type="Pfam" id="PF00126">
    <property type="entry name" value="HTH_1"/>
    <property type="match status" value="1"/>
</dbReference>
<organism evidence="6 7">
    <name type="scientific">Asaccharospora irregularis DSM 2635</name>
    <dbReference type="NCBI Taxonomy" id="1121321"/>
    <lineage>
        <taxon>Bacteria</taxon>
        <taxon>Bacillati</taxon>
        <taxon>Bacillota</taxon>
        <taxon>Clostridia</taxon>
        <taxon>Peptostreptococcales</taxon>
        <taxon>Peptostreptococcaceae</taxon>
        <taxon>Asaccharospora</taxon>
    </lineage>
</organism>
<evidence type="ECO:0000313" key="6">
    <source>
        <dbReference type="EMBL" id="SHG55772.1"/>
    </source>
</evidence>
<dbReference type="OrthoDB" id="9785745at2"/>
<dbReference type="InterPro" id="IPR036388">
    <property type="entry name" value="WH-like_DNA-bd_sf"/>
</dbReference>
<dbReference type="GO" id="GO:0000976">
    <property type="term" value="F:transcription cis-regulatory region binding"/>
    <property type="evidence" value="ECO:0007669"/>
    <property type="project" value="TreeGrafter"/>
</dbReference>
<sequence length="297" mass="34684">MLDFRLETFLTLCKLKSYTKTAEYLHITQPAVSQHIRYLEEHYKIKLFTYKKRSLTLTEEGEMLKSFAMTMQAGSNKIKLMLSDVNKIHPLTFGATLTIAEYTMPPILAKTLLDYPTIDLTMEVDNTQVLLEKLIDGKIDFALLEGHFDKSKYESKIFSIERFIPVCSPKNPLAYNVVNFTDFFNERLILREKGSGTREVFEQTLYEHNLTISNFRSVSKMGNMSVIKNLVKQNLGITFLYEEAVLEELANGKLCEIQIPDFKVNREFNFVFLKNSVHEEEYLRWFRYFKTKKPVSV</sequence>
<evidence type="ECO:0000256" key="2">
    <source>
        <dbReference type="ARBA" id="ARBA00023015"/>
    </source>
</evidence>
<dbReference type="PANTHER" id="PTHR30126">
    <property type="entry name" value="HTH-TYPE TRANSCRIPTIONAL REGULATOR"/>
    <property type="match status" value="1"/>
</dbReference>
<evidence type="ECO:0000256" key="1">
    <source>
        <dbReference type="ARBA" id="ARBA00009437"/>
    </source>
</evidence>
<evidence type="ECO:0000259" key="5">
    <source>
        <dbReference type="PROSITE" id="PS50931"/>
    </source>
</evidence>
<keyword evidence="2" id="KW-0805">Transcription regulation</keyword>
<reference evidence="7" key="1">
    <citation type="submission" date="2016-11" db="EMBL/GenBank/DDBJ databases">
        <authorList>
            <person name="Varghese N."/>
            <person name="Submissions S."/>
        </authorList>
    </citation>
    <scope>NUCLEOTIDE SEQUENCE [LARGE SCALE GENOMIC DNA]</scope>
    <source>
        <strain evidence="7">DSM 2635</strain>
    </source>
</reference>
<keyword evidence="7" id="KW-1185">Reference proteome</keyword>
<name>A0A1M5KSD4_9FIRM</name>
<proteinExistence type="inferred from homology"/>
<dbReference type="PRINTS" id="PR00039">
    <property type="entry name" value="HTHLYSR"/>
</dbReference>
<dbReference type="Proteomes" id="UP000243255">
    <property type="component" value="Unassembled WGS sequence"/>
</dbReference>
<evidence type="ECO:0000313" key="7">
    <source>
        <dbReference type="Proteomes" id="UP000243255"/>
    </source>
</evidence>
<accession>A0A1M5KSD4</accession>
<dbReference type="Gene3D" id="3.40.190.10">
    <property type="entry name" value="Periplasmic binding protein-like II"/>
    <property type="match status" value="2"/>
</dbReference>
<dbReference type="PROSITE" id="PS50931">
    <property type="entry name" value="HTH_LYSR"/>
    <property type="match status" value="1"/>
</dbReference>
<dbReference type="SUPFAM" id="SSF53850">
    <property type="entry name" value="Periplasmic binding protein-like II"/>
    <property type="match status" value="1"/>
</dbReference>
<protein>
    <submittedName>
        <fullName evidence="6">DNA-binding transcriptional regulator, LysR family</fullName>
    </submittedName>
</protein>
<keyword evidence="4" id="KW-0804">Transcription</keyword>
<dbReference type="AlphaFoldDB" id="A0A1M5KSD4"/>
<dbReference type="SUPFAM" id="SSF46785">
    <property type="entry name" value="Winged helix' DNA-binding domain"/>
    <property type="match status" value="1"/>
</dbReference>
<evidence type="ECO:0000256" key="4">
    <source>
        <dbReference type="ARBA" id="ARBA00023163"/>
    </source>
</evidence>
<evidence type="ECO:0000256" key="3">
    <source>
        <dbReference type="ARBA" id="ARBA00023125"/>
    </source>
</evidence>
<dbReference type="STRING" id="1121321.SAMN04488530_103100"/>
<dbReference type="InterPro" id="IPR000847">
    <property type="entry name" value="LysR_HTH_N"/>
</dbReference>
<keyword evidence="3 6" id="KW-0238">DNA-binding</keyword>
<dbReference type="PANTHER" id="PTHR30126:SF39">
    <property type="entry name" value="HTH-TYPE TRANSCRIPTIONAL REGULATOR CYSL"/>
    <property type="match status" value="1"/>
</dbReference>
<dbReference type="Pfam" id="PF03466">
    <property type="entry name" value="LysR_substrate"/>
    <property type="match status" value="1"/>
</dbReference>
<dbReference type="GO" id="GO:0003700">
    <property type="term" value="F:DNA-binding transcription factor activity"/>
    <property type="evidence" value="ECO:0007669"/>
    <property type="project" value="InterPro"/>
</dbReference>
<dbReference type="RefSeq" id="WP_073123905.1">
    <property type="nucleotide sequence ID" value="NZ_BAABCH010000103.1"/>
</dbReference>
<comment type="similarity">
    <text evidence="1">Belongs to the LysR transcriptional regulatory family.</text>
</comment>
<dbReference type="EMBL" id="FQWX01000003">
    <property type="protein sequence ID" value="SHG55772.1"/>
    <property type="molecule type" value="Genomic_DNA"/>
</dbReference>
<feature type="domain" description="HTH lysR-type" evidence="5">
    <location>
        <begin position="1"/>
        <end position="58"/>
    </location>
</feature>
<gene>
    <name evidence="6" type="ORF">SAMN04488530_103100</name>
</gene>
<dbReference type="InterPro" id="IPR036390">
    <property type="entry name" value="WH_DNA-bd_sf"/>
</dbReference>
<dbReference type="InterPro" id="IPR005119">
    <property type="entry name" value="LysR_subst-bd"/>
</dbReference>
<dbReference type="Gene3D" id="1.10.10.10">
    <property type="entry name" value="Winged helix-like DNA-binding domain superfamily/Winged helix DNA-binding domain"/>
    <property type="match status" value="1"/>
</dbReference>